<keyword evidence="2" id="KW-1185">Reference proteome</keyword>
<dbReference type="EMBL" id="LR590481">
    <property type="protein sequence ID" value="VTQ88092.1"/>
    <property type="molecule type" value="Genomic_DNA"/>
</dbReference>
<reference evidence="1 2" key="1">
    <citation type="submission" date="2019-05" db="EMBL/GenBank/DDBJ databases">
        <authorList>
            <consortium name="Pathogen Informatics"/>
        </authorList>
    </citation>
    <scope>NUCLEOTIDE SEQUENCE [LARGE SCALE GENOMIC DNA]</scope>
    <source>
        <strain evidence="1 2">NCTC503</strain>
    </source>
</reference>
<protein>
    <recommendedName>
        <fullName evidence="3">DUF4259 domain-containing protein</fullName>
    </recommendedName>
</protein>
<evidence type="ECO:0000313" key="2">
    <source>
        <dbReference type="Proteomes" id="UP000308489"/>
    </source>
</evidence>
<name>A0A4U9R948_HATHI</name>
<proteinExistence type="predicted"/>
<sequence>MGAWGTAIFSDDTADDIRSEYNSLLSVGATDEEATSIIFNMYYFDECEGTEDEPIFWFALALAQWKKGRLTEDIRDAAIKFIDIGDDLERWNIKGAEKDYEKRKKVLKNLKETLLTPMPERKKVRKPTVIISPWKPGDLISYQLNHESIKGEKYYGKYVLLRVLEVIRDPISVVKQDEYFQDSIIFGLYNWVGDEDIVSGGMYNNRGMLSWWSKRELKDKNITVIGNDPSYENTIPEFFKTGCPMYHFENIDIFLNEALLNFSKMNSQ</sequence>
<dbReference type="OrthoDB" id="362700at2"/>
<dbReference type="AlphaFoldDB" id="A0A4U9R948"/>
<dbReference type="RefSeq" id="WP_138209870.1">
    <property type="nucleotide sequence ID" value="NZ_LR590481.1"/>
</dbReference>
<evidence type="ECO:0008006" key="3">
    <source>
        <dbReference type="Google" id="ProtNLM"/>
    </source>
</evidence>
<evidence type="ECO:0000313" key="1">
    <source>
        <dbReference type="EMBL" id="VTQ88092.1"/>
    </source>
</evidence>
<gene>
    <name evidence="1" type="ORF">NCTC503_01182</name>
</gene>
<accession>A0A4U9R948</accession>
<organism evidence="1 2">
    <name type="scientific">Hathewaya histolytica</name>
    <name type="common">Clostridium histolyticum</name>
    <dbReference type="NCBI Taxonomy" id="1498"/>
    <lineage>
        <taxon>Bacteria</taxon>
        <taxon>Bacillati</taxon>
        <taxon>Bacillota</taxon>
        <taxon>Clostridia</taxon>
        <taxon>Eubacteriales</taxon>
        <taxon>Clostridiaceae</taxon>
        <taxon>Hathewaya</taxon>
    </lineage>
</organism>
<dbReference type="Proteomes" id="UP000308489">
    <property type="component" value="Chromosome 1"/>
</dbReference>
<dbReference type="KEGG" id="hhw:NCTC503_01182"/>